<organism evidence="2 3">
    <name type="scientific">Cyphellophora attinorum</name>
    <dbReference type="NCBI Taxonomy" id="1664694"/>
    <lineage>
        <taxon>Eukaryota</taxon>
        <taxon>Fungi</taxon>
        <taxon>Dikarya</taxon>
        <taxon>Ascomycota</taxon>
        <taxon>Pezizomycotina</taxon>
        <taxon>Eurotiomycetes</taxon>
        <taxon>Chaetothyriomycetidae</taxon>
        <taxon>Chaetothyriales</taxon>
        <taxon>Cyphellophoraceae</taxon>
        <taxon>Cyphellophora</taxon>
    </lineage>
</organism>
<dbReference type="VEuPathDB" id="FungiDB:AB675_8894"/>
<keyword evidence="3" id="KW-1185">Reference proteome</keyword>
<gene>
    <name evidence="2" type="ORF">AB675_8894</name>
</gene>
<feature type="region of interest" description="Disordered" evidence="1">
    <location>
        <begin position="1"/>
        <end position="21"/>
    </location>
</feature>
<comment type="caution">
    <text evidence="2">The sequence shown here is derived from an EMBL/GenBank/DDBJ whole genome shotgun (WGS) entry which is preliminary data.</text>
</comment>
<dbReference type="Proteomes" id="UP000038010">
    <property type="component" value="Unassembled WGS sequence"/>
</dbReference>
<evidence type="ECO:0000313" key="2">
    <source>
        <dbReference type="EMBL" id="KPI36148.1"/>
    </source>
</evidence>
<accession>A0A0N0NIU5</accession>
<evidence type="ECO:0000256" key="1">
    <source>
        <dbReference type="SAM" id="MobiDB-lite"/>
    </source>
</evidence>
<protein>
    <submittedName>
        <fullName evidence="2">Uncharacterized protein</fullName>
    </submittedName>
</protein>
<dbReference type="AlphaFoldDB" id="A0A0N0NIU5"/>
<proteinExistence type="predicted"/>
<evidence type="ECO:0000313" key="3">
    <source>
        <dbReference type="Proteomes" id="UP000038010"/>
    </source>
</evidence>
<sequence length="174" mass="19817">MSPSRTNDAMSNDTRSEMSQVRYDNTEFDSEGNALVTFPDDFMADLNAGMDAKKWKTWLKKLQPDQLAGVYYLMIKVDAEADAKFWVDMSEKIYLAESGDGKEAIPIPAASLKEQCIEKYGKEPETEASKILKKAGIKTRRVVPQDNENMKKVFWEKWFGKKLEEISSKEAQDA</sequence>
<dbReference type="GeneID" id="28741259"/>
<dbReference type="RefSeq" id="XP_017996111.1">
    <property type="nucleotide sequence ID" value="XM_018149379.1"/>
</dbReference>
<dbReference type="EMBL" id="LFJN01000033">
    <property type="protein sequence ID" value="KPI36148.1"/>
    <property type="molecule type" value="Genomic_DNA"/>
</dbReference>
<name>A0A0N0NIU5_9EURO</name>
<reference evidence="2 3" key="1">
    <citation type="submission" date="2015-06" db="EMBL/GenBank/DDBJ databases">
        <title>Draft genome of the ant-associated black yeast Phialophora attae CBS 131958.</title>
        <authorList>
            <person name="Moreno L.F."/>
            <person name="Stielow B.J."/>
            <person name="de Hoog S."/>
            <person name="Vicente V.A."/>
            <person name="Weiss V.A."/>
            <person name="de Vries M."/>
            <person name="Cruz L.M."/>
            <person name="Souza E.M."/>
        </authorList>
    </citation>
    <scope>NUCLEOTIDE SEQUENCE [LARGE SCALE GENOMIC DNA]</scope>
    <source>
        <strain evidence="2 3">CBS 131958</strain>
    </source>
</reference>